<evidence type="ECO:0000313" key="2">
    <source>
        <dbReference type="EMBL" id="CAE0153042.1"/>
    </source>
</evidence>
<dbReference type="EMBL" id="HBHY01021883">
    <property type="protein sequence ID" value="CAE0153042.1"/>
    <property type="molecule type" value="Transcribed_RNA"/>
</dbReference>
<accession>A0A7S3FL91</accession>
<evidence type="ECO:0000256" key="1">
    <source>
        <dbReference type="SAM" id="MobiDB-lite"/>
    </source>
</evidence>
<sequence length="132" mass="13566">MERALADAMERALAERDAGGAAAGAAAAATGAAAAAPATGAAAAPAGAAAAAAGVAPEERQCTAADLEKLKGQGLKQKHAAGTRGSSQTTREAQRIWKVVNFCIVRVRWRGARRSWLCETCGHLLCKQFRDH</sequence>
<name>A0A7S3FL91_9VIRI</name>
<organism evidence="2">
    <name type="scientific">Prasinoderma singulare</name>
    <dbReference type="NCBI Taxonomy" id="676789"/>
    <lineage>
        <taxon>Eukaryota</taxon>
        <taxon>Viridiplantae</taxon>
        <taxon>Prasinodermophyta</taxon>
        <taxon>Prasinodermophyceae</taxon>
        <taxon>Prasinodermales</taxon>
        <taxon>Prasinodermaceae</taxon>
        <taxon>Prasinoderma</taxon>
    </lineage>
</organism>
<reference evidence="2" key="1">
    <citation type="submission" date="2021-01" db="EMBL/GenBank/DDBJ databases">
        <authorList>
            <person name="Corre E."/>
            <person name="Pelletier E."/>
            <person name="Niang G."/>
            <person name="Scheremetjew M."/>
            <person name="Finn R."/>
            <person name="Kale V."/>
            <person name="Holt S."/>
            <person name="Cochrane G."/>
            <person name="Meng A."/>
            <person name="Brown T."/>
            <person name="Cohen L."/>
        </authorList>
    </citation>
    <scope>NUCLEOTIDE SEQUENCE</scope>
    <source>
        <strain evidence="2">RCC927</strain>
    </source>
</reference>
<dbReference type="AlphaFoldDB" id="A0A7S3FL91"/>
<proteinExistence type="predicted"/>
<protein>
    <submittedName>
        <fullName evidence="2">Uncharacterized protein</fullName>
    </submittedName>
</protein>
<gene>
    <name evidence="2" type="ORF">PSIN1315_LOCUS14006</name>
</gene>
<feature type="region of interest" description="Disordered" evidence="1">
    <location>
        <begin position="66"/>
        <end position="91"/>
    </location>
</feature>